<keyword evidence="2" id="KW-1185">Reference proteome</keyword>
<dbReference type="Pfam" id="PF05768">
    <property type="entry name" value="Glrx-like"/>
    <property type="match status" value="1"/>
</dbReference>
<dbReference type="Proteomes" id="UP000321558">
    <property type="component" value="Unassembled WGS sequence"/>
</dbReference>
<evidence type="ECO:0000313" key="1">
    <source>
        <dbReference type="EMBL" id="GEN87281.1"/>
    </source>
</evidence>
<dbReference type="STRING" id="582851.GCA_900162665_01258"/>
<name>A0A511ZIL0_9BACI</name>
<sequence>MIQFYTKNNCPLCDEAKALLDMLNTNNILIEEIDIYQSEVLLEKYQLMIPVIVYKEKEVYGNEINIENISRLLSE</sequence>
<dbReference type="PANTHER" id="PTHR33558">
    <property type="entry name" value="GLUTAREDOXIN-LIKE PROTEIN C5ORF63 HOMOLOG"/>
    <property type="match status" value="1"/>
</dbReference>
<evidence type="ECO:0000313" key="2">
    <source>
        <dbReference type="Proteomes" id="UP000321558"/>
    </source>
</evidence>
<organism evidence="1 2">
    <name type="scientific">Oceanobacillus sojae</name>
    <dbReference type="NCBI Taxonomy" id="582851"/>
    <lineage>
        <taxon>Bacteria</taxon>
        <taxon>Bacillati</taxon>
        <taxon>Bacillota</taxon>
        <taxon>Bacilli</taxon>
        <taxon>Bacillales</taxon>
        <taxon>Bacillaceae</taxon>
        <taxon>Oceanobacillus</taxon>
    </lineage>
</organism>
<dbReference type="EMBL" id="BJYM01000007">
    <property type="protein sequence ID" value="GEN87281.1"/>
    <property type="molecule type" value="Genomic_DNA"/>
</dbReference>
<dbReference type="SUPFAM" id="SSF52833">
    <property type="entry name" value="Thioredoxin-like"/>
    <property type="match status" value="1"/>
</dbReference>
<dbReference type="InterPro" id="IPR008554">
    <property type="entry name" value="Glutaredoxin-like"/>
</dbReference>
<dbReference type="RefSeq" id="WP_147210267.1">
    <property type="nucleotide sequence ID" value="NZ_BJYM01000007.1"/>
</dbReference>
<gene>
    <name evidence="1" type="ORF">OSO01_20200</name>
</gene>
<dbReference type="InterPro" id="IPR036249">
    <property type="entry name" value="Thioredoxin-like_sf"/>
</dbReference>
<comment type="caution">
    <text evidence="1">The sequence shown here is derived from an EMBL/GenBank/DDBJ whole genome shotgun (WGS) entry which is preliminary data.</text>
</comment>
<dbReference type="AlphaFoldDB" id="A0A511ZIL0"/>
<dbReference type="Gene3D" id="3.40.30.10">
    <property type="entry name" value="Glutaredoxin"/>
    <property type="match status" value="1"/>
</dbReference>
<dbReference type="InterPro" id="IPR052565">
    <property type="entry name" value="Glutaredoxin-like_YDR286C"/>
</dbReference>
<dbReference type="OrthoDB" id="32865at2"/>
<dbReference type="PANTHER" id="PTHR33558:SF1">
    <property type="entry name" value="GLUTAREDOXIN-LIKE PROTEIN C5ORF63 HOMOLOG"/>
    <property type="match status" value="1"/>
</dbReference>
<protein>
    <submittedName>
        <fullName evidence="1">Thioredoxin family protein</fullName>
    </submittedName>
</protein>
<proteinExistence type="predicted"/>
<reference evidence="1 2" key="1">
    <citation type="submission" date="2019-07" db="EMBL/GenBank/DDBJ databases">
        <title>Whole genome shotgun sequence of Oceanobacillus sojae NBRC 105379.</title>
        <authorList>
            <person name="Hosoyama A."/>
            <person name="Uohara A."/>
            <person name="Ohji S."/>
            <person name="Ichikawa N."/>
        </authorList>
    </citation>
    <scope>NUCLEOTIDE SEQUENCE [LARGE SCALE GENOMIC DNA]</scope>
    <source>
        <strain evidence="1 2">NBRC 105379</strain>
    </source>
</reference>
<accession>A0A511ZIL0</accession>